<dbReference type="SMART" id="SM00062">
    <property type="entry name" value="PBPb"/>
    <property type="match status" value="1"/>
</dbReference>
<evidence type="ECO:0000313" key="6">
    <source>
        <dbReference type="Proteomes" id="UP000184080"/>
    </source>
</evidence>
<dbReference type="Proteomes" id="UP000184080">
    <property type="component" value="Unassembled WGS sequence"/>
</dbReference>
<evidence type="ECO:0000256" key="1">
    <source>
        <dbReference type="ARBA" id="ARBA00022729"/>
    </source>
</evidence>
<accession>A0A1M6HKP0</accession>
<dbReference type="AlphaFoldDB" id="A0A1M6HKP0"/>
<dbReference type="GO" id="GO:0015276">
    <property type="term" value="F:ligand-gated monoatomic ion channel activity"/>
    <property type="evidence" value="ECO:0007669"/>
    <property type="project" value="InterPro"/>
</dbReference>
<dbReference type="EMBL" id="FQZO01000003">
    <property type="protein sequence ID" value="SHJ22751.1"/>
    <property type="molecule type" value="Genomic_DNA"/>
</dbReference>
<dbReference type="InterPro" id="IPR001320">
    <property type="entry name" value="Iontro_rcpt_C"/>
</dbReference>
<organism evidence="5 6">
    <name type="scientific">Clostridium amylolyticum</name>
    <dbReference type="NCBI Taxonomy" id="1121298"/>
    <lineage>
        <taxon>Bacteria</taxon>
        <taxon>Bacillati</taxon>
        <taxon>Bacillota</taxon>
        <taxon>Clostridia</taxon>
        <taxon>Eubacteriales</taxon>
        <taxon>Clostridiaceae</taxon>
        <taxon>Clostridium</taxon>
    </lineage>
</organism>
<reference evidence="5 6" key="1">
    <citation type="submission" date="2016-11" db="EMBL/GenBank/DDBJ databases">
        <authorList>
            <person name="Jaros S."/>
            <person name="Januszkiewicz K."/>
            <person name="Wedrychowicz H."/>
        </authorList>
    </citation>
    <scope>NUCLEOTIDE SEQUENCE [LARGE SCALE GENOMIC DNA]</scope>
    <source>
        <strain evidence="5 6">DSM 21864</strain>
    </source>
</reference>
<gene>
    <name evidence="5" type="ORF">SAMN05444401_2555</name>
</gene>
<dbReference type="Pfam" id="PF00497">
    <property type="entry name" value="SBP_bac_3"/>
    <property type="match status" value="1"/>
</dbReference>
<sequence>MKINVLKKIAITLLVTSSLGLAACGTSNKVSNSNSDKILVGLDDSFPPMGFRSNSNELQGFDIDMAKEIEKKINKKFDFMPYNWDGIIPGLQSKKFDVVISAMSVTEERQKQINFTVPYIMEKQVIVIKGDSKINSPEDLKGKVVGVQLGSTSEHAMEPIKNTFKEVKEYKNNMDAINDLGIGRIDAVVIDELVARYYLKEQGSKFKVAEKELSKEPVAIGIRKDDSAMKEQLDKAIQELKQDGTLAKISEKWFGEDITNNK</sequence>
<evidence type="ECO:0000313" key="5">
    <source>
        <dbReference type="EMBL" id="SHJ22751.1"/>
    </source>
</evidence>
<dbReference type="RefSeq" id="WP_073007067.1">
    <property type="nucleotide sequence ID" value="NZ_FQZO01000003.1"/>
</dbReference>
<feature type="signal peptide" evidence="2">
    <location>
        <begin position="1"/>
        <end position="22"/>
    </location>
</feature>
<dbReference type="SUPFAM" id="SSF53850">
    <property type="entry name" value="Periplasmic binding protein-like II"/>
    <property type="match status" value="1"/>
</dbReference>
<dbReference type="Gene3D" id="3.40.190.10">
    <property type="entry name" value="Periplasmic binding protein-like II"/>
    <property type="match status" value="2"/>
</dbReference>
<evidence type="ECO:0000259" key="3">
    <source>
        <dbReference type="SMART" id="SM00062"/>
    </source>
</evidence>
<dbReference type="InterPro" id="IPR001638">
    <property type="entry name" value="Solute-binding_3/MltF_N"/>
</dbReference>
<dbReference type="PANTHER" id="PTHR35936:SF34">
    <property type="entry name" value="ABC TRANSPORTER EXTRACELLULAR-BINDING PROTEIN YCKB-RELATED"/>
    <property type="match status" value="1"/>
</dbReference>
<dbReference type="CDD" id="cd00996">
    <property type="entry name" value="PBP2_AatB_like"/>
    <property type="match status" value="1"/>
</dbReference>
<feature type="chain" id="PRO_5012319335" evidence="2">
    <location>
        <begin position="23"/>
        <end position="262"/>
    </location>
</feature>
<dbReference type="OrthoDB" id="9775197at2"/>
<dbReference type="GO" id="GO:0016020">
    <property type="term" value="C:membrane"/>
    <property type="evidence" value="ECO:0007669"/>
    <property type="project" value="InterPro"/>
</dbReference>
<proteinExistence type="predicted"/>
<protein>
    <submittedName>
        <fullName evidence="5">Amino acid ABC transporter substrate-binding protein, PAAT family</fullName>
    </submittedName>
</protein>
<feature type="domain" description="Ionotropic glutamate receptor C-terminal" evidence="4">
    <location>
        <begin position="37"/>
        <end position="256"/>
    </location>
</feature>
<dbReference type="STRING" id="1121298.SAMN05444401_2555"/>
<evidence type="ECO:0000259" key="4">
    <source>
        <dbReference type="SMART" id="SM00079"/>
    </source>
</evidence>
<keyword evidence="1 2" id="KW-0732">Signal</keyword>
<dbReference type="SMART" id="SM00079">
    <property type="entry name" value="PBPe"/>
    <property type="match status" value="1"/>
</dbReference>
<keyword evidence="6" id="KW-1185">Reference proteome</keyword>
<dbReference type="PANTHER" id="PTHR35936">
    <property type="entry name" value="MEMBRANE-BOUND LYTIC MUREIN TRANSGLYCOSYLASE F"/>
    <property type="match status" value="1"/>
</dbReference>
<evidence type="ECO:0000256" key="2">
    <source>
        <dbReference type="SAM" id="SignalP"/>
    </source>
</evidence>
<dbReference type="PROSITE" id="PS51257">
    <property type="entry name" value="PROKAR_LIPOPROTEIN"/>
    <property type="match status" value="1"/>
</dbReference>
<feature type="domain" description="Solute-binding protein family 3/N-terminal" evidence="3">
    <location>
        <begin position="37"/>
        <end position="257"/>
    </location>
</feature>
<name>A0A1M6HKP0_9CLOT</name>